<accession>A0A081B9N0</accession>
<keyword evidence="7" id="KW-1185">Reference proteome</keyword>
<evidence type="ECO:0000259" key="4">
    <source>
        <dbReference type="Pfam" id="PF00669"/>
    </source>
</evidence>
<organism evidence="6 7">
    <name type="scientific">Tepidicaulis marinus</name>
    <dbReference type="NCBI Taxonomy" id="1333998"/>
    <lineage>
        <taxon>Bacteria</taxon>
        <taxon>Pseudomonadati</taxon>
        <taxon>Pseudomonadota</taxon>
        <taxon>Alphaproteobacteria</taxon>
        <taxon>Hyphomicrobiales</taxon>
        <taxon>Parvibaculaceae</taxon>
        <taxon>Tepidicaulis</taxon>
    </lineage>
</organism>
<dbReference type="InterPro" id="IPR001029">
    <property type="entry name" value="Flagellin_N"/>
</dbReference>
<comment type="function">
    <text evidence="3">Flagellin is the subunit protein which polymerizes to form the filaments of bacterial flagella.</text>
</comment>
<name>A0A081B9N0_9HYPH</name>
<dbReference type="InterPro" id="IPR001492">
    <property type="entry name" value="Flagellin"/>
</dbReference>
<comment type="similarity">
    <text evidence="1 3">Belongs to the bacterial flagellin family.</text>
</comment>
<evidence type="ECO:0000259" key="5">
    <source>
        <dbReference type="Pfam" id="PF00700"/>
    </source>
</evidence>
<dbReference type="GO" id="GO:0005576">
    <property type="term" value="C:extracellular region"/>
    <property type="evidence" value="ECO:0007669"/>
    <property type="project" value="UniProtKB-SubCell"/>
</dbReference>
<dbReference type="SUPFAM" id="SSF64518">
    <property type="entry name" value="Phase 1 flagellin"/>
    <property type="match status" value="1"/>
</dbReference>
<dbReference type="STRING" id="1333998.M2A_1247"/>
<sequence length="377" mass="37986">MSGITLSSAVRDNLLSLQNTAKLTADTQSKLSTGLKVRSAVDNPTSFFTSQSLNARAGDLNALLDNTGLAVQTLQAADEGLSALTNLVQQARATATQALNTQISATTAQTANLGASAAATANVVSAGVGVAANNTITVTTTGGNGTTFSVTTSAAAGRDFNEFASAINGGTGISASFADGVLSISGDGGRTVTISGTAATALGIAGTFTNGTNRDQFATDFNNLRTQIDQLAGDASFNGVNLLDGDNLTVTFNETGTSTLEISGVTYDSAGLGISAQDGSTFATDSGVQSALTSLNGALTSLRSQASTFGNNLAVVENRQDFTNNLINTLESGAAGLTLADTNEEGANLLALQTRQQLGSISLSLANQADQAVLRLF</sequence>
<reference evidence="6 7" key="1">
    <citation type="submission" date="2014-07" db="EMBL/GenBank/DDBJ databases">
        <title>Tepidicaulis marinum gen. nov., sp. nov., a novel marine bacterium denitrifying nitrate to nitrous oxide strictly under microaerobic conditions.</title>
        <authorList>
            <person name="Takeuchi M."/>
            <person name="Yamagishi T."/>
            <person name="Kamagata Y."/>
            <person name="Oshima K."/>
            <person name="Hattori M."/>
            <person name="Katayama T."/>
            <person name="Hanada S."/>
            <person name="Tamaki H."/>
            <person name="Marumo K."/>
            <person name="Maeda H."/>
            <person name="Nedachi M."/>
            <person name="Iwasaki W."/>
            <person name="Suwa Y."/>
            <person name="Sakata S."/>
        </authorList>
    </citation>
    <scope>NUCLEOTIDE SEQUENCE [LARGE SCALE GENOMIC DNA]</scope>
    <source>
        <strain evidence="6 7">MA2</strain>
    </source>
</reference>
<dbReference type="RefSeq" id="WP_045444570.1">
    <property type="nucleotide sequence ID" value="NZ_BBIO01000005.1"/>
</dbReference>
<dbReference type="AlphaFoldDB" id="A0A081B9N0"/>
<evidence type="ECO:0000256" key="2">
    <source>
        <dbReference type="ARBA" id="ARBA00023143"/>
    </source>
</evidence>
<keyword evidence="3" id="KW-0964">Secreted</keyword>
<keyword evidence="2 3" id="KW-0975">Bacterial flagellum</keyword>
<dbReference type="GO" id="GO:0009288">
    <property type="term" value="C:bacterial-type flagellum"/>
    <property type="evidence" value="ECO:0007669"/>
    <property type="project" value="UniProtKB-SubCell"/>
</dbReference>
<evidence type="ECO:0000313" key="6">
    <source>
        <dbReference type="EMBL" id="GAK44748.1"/>
    </source>
</evidence>
<dbReference type="Pfam" id="PF00700">
    <property type="entry name" value="Flagellin_C"/>
    <property type="match status" value="1"/>
</dbReference>
<dbReference type="PANTHER" id="PTHR42792:SF2">
    <property type="entry name" value="FLAGELLIN"/>
    <property type="match status" value="1"/>
</dbReference>
<dbReference type="EMBL" id="BBIO01000005">
    <property type="protein sequence ID" value="GAK44748.1"/>
    <property type="molecule type" value="Genomic_DNA"/>
</dbReference>
<dbReference type="PANTHER" id="PTHR42792">
    <property type="entry name" value="FLAGELLIN"/>
    <property type="match status" value="1"/>
</dbReference>
<comment type="caution">
    <text evidence="6">The sequence shown here is derived from an EMBL/GenBank/DDBJ whole genome shotgun (WGS) entry which is preliminary data.</text>
</comment>
<dbReference type="InterPro" id="IPR046358">
    <property type="entry name" value="Flagellin_C"/>
</dbReference>
<proteinExistence type="inferred from homology"/>
<dbReference type="Pfam" id="PF00669">
    <property type="entry name" value="Flagellin_N"/>
    <property type="match status" value="1"/>
</dbReference>
<gene>
    <name evidence="6" type="ORF">M2A_1247</name>
</gene>
<evidence type="ECO:0000256" key="3">
    <source>
        <dbReference type="RuleBase" id="RU362073"/>
    </source>
</evidence>
<dbReference type="GO" id="GO:0005198">
    <property type="term" value="F:structural molecule activity"/>
    <property type="evidence" value="ECO:0007669"/>
    <property type="project" value="UniProtKB-UniRule"/>
</dbReference>
<evidence type="ECO:0000313" key="7">
    <source>
        <dbReference type="Proteomes" id="UP000028702"/>
    </source>
</evidence>
<comment type="subcellular location">
    <subcellularLocation>
        <location evidence="3">Secreted</location>
    </subcellularLocation>
    <subcellularLocation>
        <location evidence="3">Bacterial flagellum</location>
    </subcellularLocation>
</comment>
<feature type="domain" description="Flagellin N-terminal" evidence="4">
    <location>
        <begin position="14"/>
        <end position="111"/>
    </location>
</feature>
<protein>
    <recommendedName>
        <fullName evidence="3">Flagellin</fullName>
    </recommendedName>
</protein>
<dbReference type="Gene3D" id="1.20.1330.10">
    <property type="entry name" value="f41 fragment of flagellin, N-terminal domain"/>
    <property type="match status" value="1"/>
</dbReference>
<evidence type="ECO:0000256" key="1">
    <source>
        <dbReference type="ARBA" id="ARBA00005709"/>
    </source>
</evidence>
<feature type="domain" description="Flagellin C-terminal" evidence="5">
    <location>
        <begin position="294"/>
        <end position="377"/>
    </location>
</feature>
<dbReference type="Proteomes" id="UP000028702">
    <property type="component" value="Unassembled WGS sequence"/>
</dbReference>
<dbReference type="eggNOG" id="COG1344">
    <property type="taxonomic scope" value="Bacteria"/>
</dbReference>